<dbReference type="PANTHER" id="PTHR35711:SF1">
    <property type="entry name" value="ECTODERMAL, ISOFORM F"/>
    <property type="match status" value="1"/>
</dbReference>
<dbReference type="KEGG" id="abp:AGABI1DRAFT131342"/>
<feature type="compositionally biased region" description="Acidic residues" evidence="1">
    <location>
        <begin position="311"/>
        <end position="330"/>
    </location>
</feature>
<dbReference type="EMBL" id="JH971402">
    <property type="protein sequence ID" value="EKM76521.1"/>
    <property type="molecule type" value="Genomic_DNA"/>
</dbReference>
<dbReference type="Proteomes" id="UP000008493">
    <property type="component" value="Unassembled WGS sequence"/>
</dbReference>
<feature type="compositionally biased region" description="Low complexity" evidence="1">
    <location>
        <begin position="33"/>
        <end position="42"/>
    </location>
</feature>
<feature type="region of interest" description="Disordered" evidence="1">
    <location>
        <begin position="309"/>
        <end position="330"/>
    </location>
</feature>
<dbReference type="eggNOG" id="ENOG502SSH3">
    <property type="taxonomic scope" value="Eukaryota"/>
</dbReference>
<accession>K5WMH7</accession>
<feature type="compositionally biased region" description="Polar residues" evidence="1">
    <location>
        <begin position="404"/>
        <end position="415"/>
    </location>
</feature>
<feature type="region of interest" description="Disordered" evidence="1">
    <location>
        <begin position="1"/>
        <end position="61"/>
    </location>
</feature>
<keyword evidence="3" id="KW-1185">Reference proteome</keyword>
<gene>
    <name evidence="2" type="ORF">AGABI1DRAFT_131342</name>
</gene>
<proteinExistence type="predicted"/>
<dbReference type="OMA" id="DWDPFGD"/>
<name>K5WMH7_AGABU</name>
<dbReference type="InParanoid" id="K5WMH7"/>
<reference evidence="3" key="1">
    <citation type="journal article" date="2012" name="Proc. Natl. Acad. Sci. U.S.A.">
        <title>Genome sequence of the button mushroom Agaricus bisporus reveals mechanisms governing adaptation to a humic-rich ecological niche.</title>
        <authorList>
            <person name="Morin E."/>
            <person name="Kohler A."/>
            <person name="Baker A.R."/>
            <person name="Foulongne-Oriol M."/>
            <person name="Lombard V."/>
            <person name="Nagy L.G."/>
            <person name="Ohm R.A."/>
            <person name="Patyshakuliyeva A."/>
            <person name="Brun A."/>
            <person name="Aerts A.L."/>
            <person name="Bailey A.M."/>
            <person name="Billette C."/>
            <person name="Coutinho P.M."/>
            <person name="Deakin G."/>
            <person name="Doddapaneni H."/>
            <person name="Floudas D."/>
            <person name="Grimwood J."/>
            <person name="Hilden K."/>
            <person name="Kuees U."/>
            <person name="LaButti K.M."/>
            <person name="Lapidus A."/>
            <person name="Lindquist E.A."/>
            <person name="Lucas S.M."/>
            <person name="Murat C."/>
            <person name="Riley R.W."/>
            <person name="Salamov A.A."/>
            <person name="Schmutz J."/>
            <person name="Subramanian V."/>
            <person name="Woesten H.A.B."/>
            <person name="Xu J."/>
            <person name="Eastwood D.C."/>
            <person name="Foster G.D."/>
            <person name="Sonnenberg A.S."/>
            <person name="Cullen D."/>
            <person name="de Vries R.P."/>
            <person name="Lundell T."/>
            <person name="Hibbett D.S."/>
            <person name="Henrissat B."/>
            <person name="Burton K.S."/>
            <person name="Kerrigan R.W."/>
            <person name="Challen M.P."/>
            <person name="Grigoriev I.V."/>
            <person name="Martin F."/>
        </authorList>
    </citation>
    <scope>NUCLEOTIDE SEQUENCE [LARGE SCALE GENOMIC DNA]</scope>
    <source>
        <strain evidence="3">JB137-S8 / ATCC MYA-4627 / FGSC 10392</strain>
    </source>
</reference>
<sequence>MTLKRSLDSTPLDGPTRKRRHHSASLPVTPNALLSTPLRTPRTPYPSRPSDSPGNPFGRKRTRHLTRTLPESTSFSKHLPLRFQFIRTGSNSSPRQGGVYRVVQVPLSYTFTHLRCLIAWLYRGLPDQTNRDEHLFEVQKDATTYSSLYKPGQVKSGQTWAKLSSSQNPYRYRKNYFNDDEEDTEEDELSSGTEGDGKKDDDVCEDEEFEDWKWEDEEEFTIGHAWPKGPDLERAIIYHHSLTTQVHITINQTTIPRRKGRSNTPYVFSARGRVWLSPPPLPRPIFAVKAKKLPSPVWRRKVSPKFTQVENWDDDSEENDDDNDTEDVEAEVDPDYWNESSGAFAKFLTRYMASVLPISTPSPSHSMDNFDHEAEYTSDGDTLVYLSTPGLTRSSSIPSSPTTNLATSSPLTSSGMPIRIMSPSKSAFKDEEGYITLSLPAITPFPIKARPIRKRMERIEKRMGKLKKDKWLCQHDDKDEEENEDDELADDDDDDDKDTKINLGSRSVRDREDVPLDWDPFGDEEEL</sequence>
<feature type="compositionally biased region" description="Low complexity" evidence="1">
    <location>
        <begin position="394"/>
        <end position="403"/>
    </location>
</feature>
<dbReference type="OrthoDB" id="2940229at2759"/>
<feature type="compositionally biased region" description="Acidic residues" evidence="1">
    <location>
        <begin position="478"/>
        <end position="496"/>
    </location>
</feature>
<evidence type="ECO:0000256" key="1">
    <source>
        <dbReference type="SAM" id="MobiDB-lite"/>
    </source>
</evidence>
<dbReference type="AlphaFoldDB" id="K5WMH7"/>
<evidence type="ECO:0000313" key="2">
    <source>
        <dbReference type="EMBL" id="EKM76521.1"/>
    </source>
</evidence>
<feature type="region of interest" description="Disordered" evidence="1">
    <location>
        <begin position="392"/>
        <end position="418"/>
    </location>
</feature>
<dbReference type="PANTHER" id="PTHR35711">
    <property type="entry name" value="EXPRESSED PROTEIN"/>
    <property type="match status" value="1"/>
</dbReference>
<feature type="region of interest" description="Disordered" evidence="1">
    <location>
        <begin position="172"/>
        <end position="202"/>
    </location>
</feature>
<organism evidence="2 3">
    <name type="scientific">Agaricus bisporus var. burnettii (strain JB137-S8 / ATCC MYA-4627 / FGSC 10392)</name>
    <name type="common">White button mushroom</name>
    <dbReference type="NCBI Taxonomy" id="597362"/>
    <lineage>
        <taxon>Eukaryota</taxon>
        <taxon>Fungi</taxon>
        <taxon>Dikarya</taxon>
        <taxon>Basidiomycota</taxon>
        <taxon>Agaricomycotina</taxon>
        <taxon>Agaricomycetes</taxon>
        <taxon>Agaricomycetidae</taxon>
        <taxon>Agaricales</taxon>
        <taxon>Agaricineae</taxon>
        <taxon>Agaricaceae</taxon>
        <taxon>Agaricus</taxon>
    </lineage>
</organism>
<feature type="region of interest" description="Disordered" evidence="1">
    <location>
        <begin position="472"/>
        <end position="527"/>
    </location>
</feature>
<feature type="compositionally biased region" description="Acidic residues" evidence="1">
    <location>
        <begin position="178"/>
        <end position="189"/>
    </location>
</feature>
<dbReference type="HOGENOM" id="CLU_468558_0_0_1"/>
<dbReference type="RefSeq" id="XP_007332956.1">
    <property type="nucleotide sequence ID" value="XM_007332894.1"/>
</dbReference>
<dbReference type="GeneID" id="18827416"/>
<protein>
    <submittedName>
        <fullName evidence="2">Uncharacterized protein</fullName>
    </submittedName>
</protein>
<evidence type="ECO:0000313" key="3">
    <source>
        <dbReference type="Proteomes" id="UP000008493"/>
    </source>
</evidence>